<dbReference type="GeneTree" id="ENSGT00940000176978"/>
<evidence type="ECO:0000256" key="2">
    <source>
        <dbReference type="ARBA" id="ARBA00022514"/>
    </source>
</evidence>
<dbReference type="GO" id="GO:0005615">
    <property type="term" value="C:extracellular space"/>
    <property type="evidence" value="ECO:0007669"/>
    <property type="project" value="UniProtKB-KW"/>
</dbReference>
<dbReference type="Gene3D" id="2.40.50.40">
    <property type="match status" value="1"/>
</dbReference>
<sequence length="90" mass="10477">VSPPSLTEEHLVIMKAVNIFLLYGINPDKCCFEFFKNPVKKNLISSYNYTDHRCAIRAVILKTRKGRDICVNPNQLWVKNLIDFLDMKSF</sequence>
<dbReference type="InterPro" id="IPR001811">
    <property type="entry name" value="Chemokine_IL8-like_dom"/>
</dbReference>
<comment type="similarity">
    <text evidence="1">Belongs to the intercrine beta (chemokine CC) family.</text>
</comment>
<dbReference type="GO" id="GO:0008009">
    <property type="term" value="F:chemokine activity"/>
    <property type="evidence" value="ECO:0007669"/>
    <property type="project" value="InterPro"/>
</dbReference>
<dbReference type="SMART" id="SM00199">
    <property type="entry name" value="SCY"/>
    <property type="match status" value="1"/>
</dbReference>
<reference evidence="4" key="1">
    <citation type="submission" date="2025-08" db="UniProtKB">
        <authorList>
            <consortium name="Ensembl"/>
        </authorList>
    </citation>
    <scope>IDENTIFICATION</scope>
</reference>
<evidence type="ECO:0000256" key="1">
    <source>
        <dbReference type="ARBA" id="ARBA00010868"/>
    </source>
</evidence>
<dbReference type="Pfam" id="PF00048">
    <property type="entry name" value="IL8"/>
    <property type="match status" value="1"/>
</dbReference>
<dbReference type="GO" id="GO:0006955">
    <property type="term" value="P:immune response"/>
    <property type="evidence" value="ECO:0007669"/>
    <property type="project" value="InterPro"/>
</dbReference>
<dbReference type="Ensembl" id="ENSPLAT00000012233.1">
    <property type="protein sequence ID" value="ENSPLAP00000002928.1"/>
    <property type="gene ID" value="ENSPLAG00000004314.1"/>
</dbReference>
<dbReference type="Proteomes" id="UP000261500">
    <property type="component" value="Unplaced"/>
</dbReference>
<dbReference type="SUPFAM" id="SSF54117">
    <property type="entry name" value="Interleukin 8-like chemokines"/>
    <property type="match status" value="1"/>
</dbReference>
<dbReference type="PANTHER" id="PTHR12015">
    <property type="entry name" value="SMALL INDUCIBLE CYTOKINE A"/>
    <property type="match status" value="1"/>
</dbReference>
<organism evidence="4 5">
    <name type="scientific">Poecilia latipinna</name>
    <name type="common">sailfin molly</name>
    <dbReference type="NCBI Taxonomy" id="48699"/>
    <lineage>
        <taxon>Eukaryota</taxon>
        <taxon>Metazoa</taxon>
        <taxon>Chordata</taxon>
        <taxon>Craniata</taxon>
        <taxon>Vertebrata</taxon>
        <taxon>Euteleostomi</taxon>
        <taxon>Actinopterygii</taxon>
        <taxon>Neopterygii</taxon>
        <taxon>Teleostei</taxon>
        <taxon>Neoteleostei</taxon>
        <taxon>Acanthomorphata</taxon>
        <taxon>Ovalentaria</taxon>
        <taxon>Atherinomorphae</taxon>
        <taxon>Cyprinodontiformes</taxon>
        <taxon>Poeciliidae</taxon>
        <taxon>Poeciliinae</taxon>
        <taxon>Poecilia</taxon>
    </lineage>
</organism>
<accession>A0A3B3TQP9</accession>
<dbReference type="AlphaFoldDB" id="A0A3B3TQP9"/>
<dbReference type="CDD" id="cd00272">
    <property type="entry name" value="Chemokine_CC"/>
    <property type="match status" value="1"/>
</dbReference>
<keyword evidence="5" id="KW-1185">Reference proteome</keyword>
<evidence type="ECO:0000313" key="4">
    <source>
        <dbReference type="Ensembl" id="ENSPLAP00000002928.1"/>
    </source>
</evidence>
<proteinExistence type="inferred from homology"/>
<name>A0A3B3TQP9_9TELE</name>
<evidence type="ECO:0000259" key="3">
    <source>
        <dbReference type="SMART" id="SM00199"/>
    </source>
</evidence>
<feature type="domain" description="Chemokine interleukin-8-like" evidence="3">
    <location>
        <begin position="27"/>
        <end position="85"/>
    </location>
</feature>
<dbReference type="InterPro" id="IPR039809">
    <property type="entry name" value="Chemokine_b/g/d"/>
</dbReference>
<keyword evidence="2" id="KW-0202">Cytokine</keyword>
<dbReference type="FunFam" id="2.40.50.40:FF:000002">
    <property type="entry name" value="C-C motif chemokine"/>
    <property type="match status" value="1"/>
</dbReference>
<evidence type="ECO:0000313" key="5">
    <source>
        <dbReference type="Proteomes" id="UP000261500"/>
    </source>
</evidence>
<reference evidence="4" key="2">
    <citation type="submission" date="2025-09" db="UniProtKB">
        <authorList>
            <consortium name="Ensembl"/>
        </authorList>
    </citation>
    <scope>IDENTIFICATION</scope>
</reference>
<dbReference type="InterPro" id="IPR036048">
    <property type="entry name" value="Interleukin_8-like_sf"/>
</dbReference>
<dbReference type="STRING" id="48699.ENSPLAP00000002928"/>
<protein>
    <submittedName>
        <fullName evidence="4">Eotaxin-like</fullName>
    </submittedName>
</protein>